<dbReference type="InterPro" id="IPR008405">
    <property type="entry name" value="ApoL"/>
</dbReference>
<dbReference type="GO" id="GO:0016020">
    <property type="term" value="C:membrane"/>
    <property type="evidence" value="ECO:0007669"/>
    <property type="project" value="TreeGrafter"/>
</dbReference>
<dbReference type="EMBL" id="FR904739">
    <property type="protein sequence ID" value="CDQ70906.1"/>
    <property type="molecule type" value="Genomic_DNA"/>
</dbReference>
<keyword evidence="2" id="KW-0812">Transmembrane</keyword>
<accession>A0A060WUP8</accession>
<dbReference type="GO" id="GO:0008289">
    <property type="term" value="F:lipid binding"/>
    <property type="evidence" value="ECO:0007669"/>
    <property type="project" value="InterPro"/>
</dbReference>
<name>A0A060WUP8_ONCMY</name>
<dbReference type="Proteomes" id="UP000193380">
    <property type="component" value="Unassembled WGS sequence"/>
</dbReference>
<comment type="similarity">
    <text evidence="1">Belongs to the apolipoprotein L family.</text>
</comment>
<keyword evidence="2" id="KW-0472">Membrane</keyword>
<reference evidence="3" key="2">
    <citation type="submission" date="2014-03" db="EMBL/GenBank/DDBJ databases">
        <authorList>
            <person name="Genoscope - CEA"/>
        </authorList>
    </citation>
    <scope>NUCLEOTIDE SEQUENCE</scope>
</reference>
<evidence type="ECO:0000256" key="2">
    <source>
        <dbReference type="SAM" id="Phobius"/>
    </source>
</evidence>
<dbReference type="AlphaFoldDB" id="A0A060WUP8"/>
<dbReference type="PANTHER" id="PTHR14096">
    <property type="entry name" value="APOLIPOPROTEIN L"/>
    <property type="match status" value="1"/>
</dbReference>
<dbReference type="PaxDb" id="8022-A0A060WUP8"/>
<proteinExistence type="inferred from homology"/>
<dbReference type="GO" id="GO:0006869">
    <property type="term" value="P:lipid transport"/>
    <property type="evidence" value="ECO:0007669"/>
    <property type="project" value="InterPro"/>
</dbReference>
<dbReference type="STRING" id="8022.A0A060WUP8"/>
<evidence type="ECO:0000313" key="3">
    <source>
        <dbReference type="EMBL" id="CDQ70906.1"/>
    </source>
</evidence>
<organism evidence="3 4">
    <name type="scientific">Oncorhynchus mykiss</name>
    <name type="common">Rainbow trout</name>
    <name type="synonym">Salmo gairdneri</name>
    <dbReference type="NCBI Taxonomy" id="8022"/>
    <lineage>
        <taxon>Eukaryota</taxon>
        <taxon>Metazoa</taxon>
        <taxon>Chordata</taxon>
        <taxon>Craniata</taxon>
        <taxon>Vertebrata</taxon>
        <taxon>Euteleostomi</taxon>
        <taxon>Actinopterygii</taxon>
        <taxon>Neopterygii</taxon>
        <taxon>Teleostei</taxon>
        <taxon>Protacanthopterygii</taxon>
        <taxon>Salmoniformes</taxon>
        <taxon>Salmonidae</taxon>
        <taxon>Salmoninae</taxon>
        <taxon>Oncorhynchus</taxon>
    </lineage>
</organism>
<evidence type="ECO:0000256" key="1">
    <source>
        <dbReference type="ARBA" id="ARBA00010090"/>
    </source>
</evidence>
<dbReference type="Pfam" id="PF05461">
    <property type="entry name" value="ApoL"/>
    <property type="match status" value="1"/>
</dbReference>
<sequence length="729" mass="81833">MCFSLFFVFEKMTTECIGRMESSLEEEMRELLGQYISDTLSYVHTVKEFCDRHPRWILQRKEEQSKMKNIKEMADRIDLKFGRVLNAEDKTKALGEFTKDYLTQVTANRRLKKLEKELEAVLKDTLNGLEELDCFMDAVERLVVTSLFVFADENRLCPLPQGREPASVRAVITSARMTCPLLIHFKRDASAFFSPCLLNVEVLHVYLENYIHISEQLCERMGLGKTKTFCREKNDNLMIDTSTEVNEKSMQTMFNHLRHLSDIRMDQHFRLTFLFQESALHFIGLFSQRHSRMLDCLKELERRAGKLNKMKKGGYISSVVGSAVGATGGALTIAGLCLAPVTAGLSLGLTIAGIGMGVTSGVNSLTTGVTKVAFKSYQNKKANTIFQCFLEDMQRLHGSLEKVASNICPLEPKVVALVVGKNIGKGGASLGKKINAIVKNTSAIEALMGKGMVMGAGKVGLQEGKTFAADLPDIGMLAQGTPLALSRTLRQCAVASNALFIGLDIITICKDSVSLAKGSKSKRSQLIRARAALWRTEIDSCQRIHDSLCRGIWRFSKSQRILKKPFYLVKELESLEPLVEMGLMEQPAKEMETLGQPEDDIETLVPPMEETRLLGQPMEEMRLLGQSMKKTRHPWLPMEETRLMGQPMEETGFMGQPMEETRLLGQPMEEIEKGFCDWMWHSGMMLLLLLLAYLLVCDAICQDALQSPPLIQLMPQHEDGDAERNDIIM</sequence>
<keyword evidence="2" id="KW-1133">Transmembrane helix</keyword>
<feature type="transmembrane region" description="Helical" evidence="2">
    <location>
        <begin position="678"/>
        <end position="696"/>
    </location>
</feature>
<dbReference type="GO" id="GO:0042157">
    <property type="term" value="P:lipoprotein metabolic process"/>
    <property type="evidence" value="ECO:0007669"/>
    <property type="project" value="InterPro"/>
</dbReference>
<dbReference type="PANTHER" id="PTHR14096:SF57">
    <property type="entry name" value="APOLIPOPROTEIN L4"/>
    <property type="match status" value="1"/>
</dbReference>
<dbReference type="GO" id="GO:0005576">
    <property type="term" value="C:extracellular region"/>
    <property type="evidence" value="ECO:0007669"/>
    <property type="project" value="InterPro"/>
</dbReference>
<protein>
    <submittedName>
        <fullName evidence="3">Uncharacterized protein</fullName>
    </submittedName>
</protein>
<reference evidence="3" key="1">
    <citation type="journal article" date="2014" name="Nat. Commun.">
        <title>The rainbow trout genome provides novel insights into evolution after whole-genome duplication in vertebrates.</title>
        <authorList>
            <person name="Berthelot C."/>
            <person name="Brunet F."/>
            <person name="Chalopin D."/>
            <person name="Juanchich A."/>
            <person name="Bernard M."/>
            <person name="Noel B."/>
            <person name="Bento P."/>
            <person name="Da Silva C."/>
            <person name="Labadie K."/>
            <person name="Alberti A."/>
            <person name="Aury J.M."/>
            <person name="Louis A."/>
            <person name="Dehais P."/>
            <person name="Bardou P."/>
            <person name="Montfort J."/>
            <person name="Klopp C."/>
            <person name="Cabau C."/>
            <person name="Gaspin C."/>
            <person name="Thorgaard G.H."/>
            <person name="Boussaha M."/>
            <person name="Quillet E."/>
            <person name="Guyomard R."/>
            <person name="Galiana D."/>
            <person name="Bobe J."/>
            <person name="Volff J.N."/>
            <person name="Genet C."/>
            <person name="Wincker P."/>
            <person name="Jaillon O."/>
            <person name="Roest Crollius H."/>
            <person name="Guiguen Y."/>
        </authorList>
    </citation>
    <scope>NUCLEOTIDE SEQUENCE [LARGE SCALE GENOMIC DNA]</scope>
</reference>
<gene>
    <name evidence="3" type="ORF">GSONMT00049638001</name>
</gene>
<evidence type="ECO:0000313" key="4">
    <source>
        <dbReference type="Proteomes" id="UP000193380"/>
    </source>
</evidence>